<evidence type="ECO:0000313" key="1">
    <source>
        <dbReference type="EMBL" id="KTC95255.1"/>
    </source>
</evidence>
<evidence type="ECO:0000313" key="2">
    <source>
        <dbReference type="EMBL" id="SPX59700.1"/>
    </source>
</evidence>
<dbReference type="AlphaFoldDB" id="A0A0W0TI20"/>
<accession>A0A0W0TI20</accession>
<dbReference type="EMBL" id="UASS01000002">
    <property type="protein sequence ID" value="SPX59700.1"/>
    <property type="molecule type" value="Genomic_DNA"/>
</dbReference>
<organism evidence="1 3">
    <name type="scientific">Legionella feeleii</name>
    <dbReference type="NCBI Taxonomy" id="453"/>
    <lineage>
        <taxon>Bacteria</taxon>
        <taxon>Pseudomonadati</taxon>
        <taxon>Pseudomonadota</taxon>
        <taxon>Gammaproteobacteria</taxon>
        <taxon>Legionellales</taxon>
        <taxon>Legionellaceae</taxon>
        <taxon>Legionella</taxon>
    </lineage>
</organism>
<proteinExistence type="predicted"/>
<sequence length="355" mass="41166">MRPIFTKFEAKLIRIEASLQECQDALDLEFFKNQLLNPTIHNYNEQLRLSNKTVEEQEAYNRITTRLNLLKANYLEKKKLLTEKENSTYLIGKNFILGPHGLVDELPKAKIDRNPPLPQKAIKAIEEKDRVSLLQFLYEFCEEKFAMKEAPGFVSLKMIDALWDMGTRGQELADLLKKALPDYNKPGNQLSEARYIALKNTTALIYQKFWHSGDSSIERYALDGFDRQYLSGFNEKNFSFTRPNPLLSRKSIPSKITENESLLFNRRGHLRKIISDAILDPKAEASRMTPTVYVTNKEVWADESSQSQEMRCFGTQGQFWKRWQKCKEEDEVVAETENGDIPTARMLTERHGPGW</sequence>
<reference evidence="1 3" key="1">
    <citation type="submission" date="2015-11" db="EMBL/GenBank/DDBJ databases">
        <title>Genomic analysis of 38 Legionella species identifies large and diverse effector repertoires.</title>
        <authorList>
            <person name="Burstein D."/>
            <person name="Amaro F."/>
            <person name="Zusman T."/>
            <person name="Lifshitz Z."/>
            <person name="Cohen O."/>
            <person name="Gilbert J.A."/>
            <person name="Pupko T."/>
            <person name="Shuman H.A."/>
            <person name="Segal G."/>
        </authorList>
    </citation>
    <scope>NUCLEOTIDE SEQUENCE [LARGE SCALE GENOMIC DNA]</scope>
    <source>
        <strain evidence="1 3">WO-44C</strain>
    </source>
</reference>
<reference evidence="2 4" key="2">
    <citation type="submission" date="2018-06" db="EMBL/GenBank/DDBJ databases">
        <authorList>
            <consortium name="Pathogen Informatics"/>
            <person name="Doyle S."/>
        </authorList>
    </citation>
    <scope>NUCLEOTIDE SEQUENCE [LARGE SCALE GENOMIC DNA]</scope>
    <source>
        <strain evidence="2 4">NCTC12022</strain>
    </source>
</reference>
<dbReference type="Proteomes" id="UP000054698">
    <property type="component" value="Unassembled WGS sequence"/>
</dbReference>
<dbReference type="EMBL" id="LNYB01000085">
    <property type="protein sequence ID" value="KTC95255.1"/>
    <property type="molecule type" value="Genomic_DNA"/>
</dbReference>
<dbReference type="RefSeq" id="WP_058447725.1">
    <property type="nucleotide sequence ID" value="NZ_CAAAHT010000004.1"/>
</dbReference>
<dbReference type="OrthoDB" id="259356at2"/>
<evidence type="ECO:0000313" key="3">
    <source>
        <dbReference type="Proteomes" id="UP000054698"/>
    </source>
</evidence>
<protein>
    <submittedName>
        <fullName evidence="1">Uncharacterized protein</fullName>
    </submittedName>
</protein>
<gene>
    <name evidence="1" type="ORF">Lfee_2919</name>
    <name evidence="2" type="ORF">NCTC12022_00411</name>
</gene>
<name>A0A0W0TI20_9GAMM</name>
<keyword evidence="3" id="KW-1185">Reference proteome</keyword>
<dbReference type="PATRIC" id="fig|453.4.peg.3190"/>
<evidence type="ECO:0000313" key="4">
    <source>
        <dbReference type="Proteomes" id="UP000251942"/>
    </source>
</evidence>
<dbReference type="Proteomes" id="UP000251942">
    <property type="component" value="Unassembled WGS sequence"/>
</dbReference>